<dbReference type="NCBIfam" id="NF001531">
    <property type="entry name" value="PRK00364.2-2"/>
    <property type="match status" value="1"/>
</dbReference>
<evidence type="ECO:0000313" key="6">
    <source>
        <dbReference type="Proteomes" id="UP000006735"/>
    </source>
</evidence>
<dbReference type="Pfam" id="PF00166">
    <property type="entry name" value="Cpn10"/>
    <property type="match status" value="1"/>
</dbReference>
<comment type="subunit">
    <text evidence="3">Heptamer of 7 subunits arranged in a ring. Interacts with the chaperonin GroEL.</text>
</comment>
<evidence type="ECO:0000256" key="4">
    <source>
        <dbReference type="RuleBase" id="RU000535"/>
    </source>
</evidence>
<dbReference type="PDB" id="3NX6">
    <property type="method" value="X-ray"/>
    <property type="resolution" value="1.97 A"/>
    <property type="chains" value="A=40-134"/>
</dbReference>
<dbReference type="Gene3D" id="2.30.33.40">
    <property type="entry name" value="GroES chaperonin"/>
    <property type="match status" value="1"/>
</dbReference>
<dbReference type="NCBIfam" id="NF001533">
    <property type="entry name" value="PRK00364.2-4"/>
    <property type="match status" value="1"/>
</dbReference>
<evidence type="ECO:0000256" key="2">
    <source>
        <dbReference type="ARBA" id="ARBA00023186"/>
    </source>
</evidence>
<dbReference type="GO" id="GO:0005737">
    <property type="term" value="C:cytoplasm"/>
    <property type="evidence" value="ECO:0007669"/>
    <property type="project" value="UniProtKB-SubCell"/>
</dbReference>
<dbReference type="GO" id="GO:0005524">
    <property type="term" value="F:ATP binding"/>
    <property type="evidence" value="ECO:0007669"/>
    <property type="project" value="InterPro"/>
</dbReference>
<keyword evidence="6" id="KW-1185">Reference proteome</keyword>
<reference evidence="5 6" key="1">
    <citation type="journal article" date="2005" name="Nucleic Acids Res.">
        <title>The genome sequence of Xanthomonas oryzae pathovar oryzae KACC10331, the bacterial blight pathogen of rice.</title>
        <authorList>
            <person name="Lee B.M."/>
            <person name="Park Y.J."/>
            <person name="Park D.S."/>
            <person name="Kang H.W."/>
            <person name="Kim J.G."/>
            <person name="Song E.S."/>
            <person name="Park I.C."/>
            <person name="Yoon U.H."/>
            <person name="Hahn J.H."/>
            <person name="Koo B.S."/>
            <person name="Lee G.B."/>
            <person name="Kim H."/>
            <person name="Park H.S."/>
            <person name="Yoon K.O."/>
            <person name="Kim J.H."/>
            <person name="Jung C.H."/>
            <person name="Koh N.H."/>
            <person name="Seo J.S."/>
            <person name="Go S.J."/>
        </authorList>
    </citation>
    <scope>NUCLEOTIDE SEQUENCE [LARGE SCALE GENOMIC DNA]</scope>
    <source>
        <strain evidence="6">KACC10331 / KXO85</strain>
    </source>
</reference>
<dbReference type="GO" id="GO:0051082">
    <property type="term" value="F:unfolded protein binding"/>
    <property type="evidence" value="ECO:0007669"/>
    <property type="project" value="TreeGrafter"/>
</dbReference>
<dbReference type="CDD" id="cd00320">
    <property type="entry name" value="cpn10"/>
    <property type="match status" value="1"/>
</dbReference>
<keyword evidence="3" id="KW-0963">Cytoplasm</keyword>
<dbReference type="EMBL" id="AE013598">
    <property type="protein sequence ID" value="AAW77543.1"/>
    <property type="molecule type" value="Genomic_DNA"/>
</dbReference>
<dbReference type="HAMAP" id="MF_00580">
    <property type="entry name" value="CH10"/>
    <property type="match status" value="1"/>
</dbReference>
<reference evidence="7" key="2">
    <citation type="submission" date="2010-07" db="PDB data bank">
        <title>Crystal Structure of co-chaperonin, GroES (Xoo4289) from Xanthomonas oryzae pv. oryzae KACC10331.</title>
        <authorList>
            <person name="Natarajan S."/>
            <person name="Doan T.T.N."/>
            <person name="Kang L.-W."/>
        </authorList>
    </citation>
    <scope>X-RAY CRYSTALLOGRAPHY (1.97 ANGSTROMS) OF 40-134</scope>
</reference>
<dbReference type="InterPro" id="IPR011032">
    <property type="entry name" value="GroES-like_sf"/>
</dbReference>
<gene>
    <name evidence="3 5" type="primary">groES</name>
    <name evidence="3" type="synonym">groS</name>
    <name evidence="5" type="ordered locus">XOO4289</name>
</gene>
<dbReference type="PROSITE" id="PS00681">
    <property type="entry name" value="CHAPERONINS_CPN10"/>
    <property type="match status" value="1"/>
</dbReference>
<evidence type="ECO:0000256" key="3">
    <source>
        <dbReference type="HAMAP-Rule" id="MF_00580"/>
    </source>
</evidence>
<dbReference type="FunFam" id="2.30.33.40:FF:000001">
    <property type="entry name" value="10 kDa chaperonin"/>
    <property type="match status" value="1"/>
</dbReference>
<dbReference type="PRINTS" id="PR00297">
    <property type="entry name" value="CHAPERONIN10"/>
</dbReference>
<dbReference type="GO" id="GO:0051087">
    <property type="term" value="F:protein-folding chaperone binding"/>
    <property type="evidence" value="ECO:0007669"/>
    <property type="project" value="TreeGrafter"/>
</dbReference>
<dbReference type="KEGG" id="xoo:XOO4289"/>
<evidence type="ECO:0000313" key="5">
    <source>
        <dbReference type="EMBL" id="AAW77543.1"/>
    </source>
</evidence>
<dbReference type="Proteomes" id="UP000006735">
    <property type="component" value="Chromosome"/>
</dbReference>
<dbReference type="InterPro" id="IPR020818">
    <property type="entry name" value="Chaperonin_GroES"/>
</dbReference>
<dbReference type="InterPro" id="IPR037124">
    <property type="entry name" value="Chaperonin_GroES_sf"/>
</dbReference>
<dbReference type="SUPFAM" id="SSF50129">
    <property type="entry name" value="GroES-like"/>
    <property type="match status" value="1"/>
</dbReference>
<dbReference type="STRING" id="291331.XOO4289"/>
<dbReference type="InterPro" id="IPR018369">
    <property type="entry name" value="Chaprnonin_Cpn10_CS"/>
</dbReference>
<dbReference type="PANTHER" id="PTHR10772:SF58">
    <property type="entry name" value="CO-CHAPERONIN GROES"/>
    <property type="match status" value="1"/>
</dbReference>
<evidence type="ECO:0007829" key="7">
    <source>
        <dbReference type="PDB" id="3NX6"/>
    </source>
</evidence>
<dbReference type="SMR" id="Q5GUT0"/>
<proteinExistence type="evidence at protein level"/>
<protein>
    <recommendedName>
        <fullName evidence="3">Co-chaperonin GroES</fullName>
    </recommendedName>
    <alternativeName>
        <fullName evidence="3">10 kDa chaperonin</fullName>
    </alternativeName>
    <alternativeName>
        <fullName evidence="3">Chaperonin-10</fullName>
        <shortName evidence="3">Cpn10</shortName>
    </alternativeName>
</protein>
<dbReference type="PDBsum" id="3NX6"/>
<name>Q5GUT0_XANOR</name>
<comment type="function">
    <text evidence="3 4">Together with the chaperonin GroEL, plays an essential role in assisting protein folding. The GroEL-GroES system forms a nano-cage that allows encapsulation of the non-native substrate proteins and provides a physical environment optimized to promote and accelerate protein folding. GroES binds to the apical surface of the GroEL ring, thereby capping the opening of the GroEL channel.</text>
</comment>
<dbReference type="NCBIfam" id="NF001527">
    <property type="entry name" value="PRK00364.1-2"/>
    <property type="match status" value="1"/>
</dbReference>
<keyword evidence="2 3" id="KW-0143">Chaperone</keyword>
<sequence length="134" mass="14284">MPAPASSGFFRALCWQSSYASANIADNFQTNHTLKRVFSMSIKPLHDRVVVKPIEADEVSAGGIVIPDSAKEKSTKGEVVAIGAGKPLDNGSLRAPVVKVGDKVIYGQYAGSSYKSEGVEYKVLREDDILAVIG</sequence>
<dbReference type="GO" id="GO:0046872">
    <property type="term" value="F:metal ion binding"/>
    <property type="evidence" value="ECO:0007669"/>
    <property type="project" value="TreeGrafter"/>
</dbReference>
<evidence type="ECO:0000256" key="1">
    <source>
        <dbReference type="ARBA" id="ARBA00006975"/>
    </source>
</evidence>
<dbReference type="GO" id="GO:0044183">
    <property type="term" value="F:protein folding chaperone"/>
    <property type="evidence" value="ECO:0007669"/>
    <property type="project" value="InterPro"/>
</dbReference>
<dbReference type="SMART" id="SM00883">
    <property type="entry name" value="Cpn10"/>
    <property type="match status" value="1"/>
</dbReference>
<comment type="subcellular location">
    <subcellularLocation>
        <location evidence="3">Cytoplasm</location>
    </subcellularLocation>
</comment>
<organism evidence="5 6">
    <name type="scientific">Xanthomonas oryzae pv. oryzae (strain KACC10331 / KXO85)</name>
    <dbReference type="NCBI Taxonomy" id="291331"/>
    <lineage>
        <taxon>Bacteria</taxon>
        <taxon>Pseudomonadati</taxon>
        <taxon>Pseudomonadota</taxon>
        <taxon>Gammaproteobacteria</taxon>
        <taxon>Lysobacterales</taxon>
        <taxon>Lysobacteraceae</taxon>
        <taxon>Xanthomonas</taxon>
    </lineage>
</organism>
<keyword evidence="7" id="KW-0002">3D-structure</keyword>
<dbReference type="HOGENOM" id="CLU_132825_1_1_6"/>
<dbReference type="PANTHER" id="PTHR10772">
    <property type="entry name" value="10 KDA HEAT SHOCK PROTEIN"/>
    <property type="match status" value="1"/>
</dbReference>
<dbReference type="AlphaFoldDB" id="Q5GUT0"/>
<comment type="similarity">
    <text evidence="1 3 4">Belongs to the GroES chaperonin family.</text>
</comment>
<dbReference type="EvolutionaryTrace" id="Q5GUT0"/>
<accession>Q5GUT0</accession>